<name>A0ABV5LQ23_9ACTN</name>
<proteinExistence type="predicted"/>
<dbReference type="RefSeq" id="WP_380134756.1">
    <property type="nucleotide sequence ID" value="NZ_JBHLUI010000002.1"/>
</dbReference>
<organism evidence="3 4">
    <name type="scientific">Kineococcus gynurae</name>
    <dbReference type="NCBI Taxonomy" id="452979"/>
    <lineage>
        <taxon>Bacteria</taxon>
        <taxon>Bacillati</taxon>
        <taxon>Actinomycetota</taxon>
        <taxon>Actinomycetes</taxon>
        <taxon>Kineosporiales</taxon>
        <taxon>Kineosporiaceae</taxon>
        <taxon>Kineococcus</taxon>
    </lineage>
</organism>
<keyword evidence="4" id="KW-1185">Reference proteome</keyword>
<protein>
    <submittedName>
        <fullName evidence="3">Uncharacterized protein</fullName>
    </submittedName>
</protein>
<evidence type="ECO:0000313" key="4">
    <source>
        <dbReference type="Proteomes" id="UP001589748"/>
    </source>
</evidence>
<reference evidence="3 4" key="1">
    <citation type="submission" date="2024-09" db="EMBL/GenBank/DDBJ databases">
        <authorList>
            <person name="Sun Q."/>
            <person name="Mori K."/>
        </authorList>
    </citation>
    <scope>NUCLEOTIDE SEQUENCE [LARGE SCALE GENOMIC DNA]</scope>
    <source>
        <strain evidence="3 4">TISTR 1856</strain>
    </source>
</reference>
<evidence type="ECO:0000313" key="3">
    <source>
        <dbReference type="EMBL" id="MFB9376190.1"/>
    </source>
</evidence>
<feature type="signal peptide" evidence="2">
    <location>
        <begin position="1"/>
        <end position="27"/>
    </location>
</feature>
<evidence type="ECO:0000256" key="2">
    <source>
        <dbReference type="SAM" id="SignalP"/>
    </source>
</evidence>
<dbReference type="PROSITE" id="PS51257">
    <property type="entry name" value="PROKAR_LIPOPROTEIN"/>
    <property type="match status" value="1"/>
</dbReference>
<gene>
    <name evidence="3" type="ORF">ACFFVI_04330</name>
</gene>
<dbReference type="Proteomes" id="UP001589748">
    <property type="component" value="Unassembled WGS sequence"/>
</dbReference>
<feature type="chain" id="PRO_5046083594" evidence="2">
    <location>
        <begin position="28"/>
        <end position="249"/>
    </location>
</feature>
<evidence type="ECO:0000256" key="1">
    <source>
        <dbReference type="SAM" id="MobiDB-lite"/>
    </source>
</evidence>
<dbReference type="EMBL" id="JBHMDM010000002">
    <property type="protein sequence ID" value="MFB9376190.1"/>
    <property type="molecule type" value="Genomic_DNA"/>
</dbReference>
<feature type="region of interest" description="Disordered" evidence="1">
    <location>
        <begin position="31"/>
        <end position="62"/>
    </location>
</feature>
<comment type="caution">
    <text evidence="3">The sequence shown here is derived from an EMBL/GenBank/DDBJ whole genome shotgun (WGS) entry which is preliminary data.</text>
</comment>
<feature type="compositionally biased region" description="Low complexity" evidence="1">
    <location>
        <begin position="37"/>
        <end position="55"/>
    </location>
</feature>
<sequence length="249" mass="25778">MTTRLSWRLLRPTGALALALVTVTTLAACGGDEPGEGPTAGASAPSASAPTSSGTQEQPPTSLVDSVVVAPDGSDALNQTLRAAATENRRVQLDVVADFDPSGSELGEGRVVLPTDALVEGVRPLRLTTDEPTAFAVENQAADLLRITGTFTVATADNGYALTALSTESDPALLPAGADDPERCRALQADPAPFYSAARTLGGDPTQRDELREEWGSARGVWWALQEIAPLLVAEEAPEGDALAAVCLF</sequence>
<keyword evidence="2" id="KW-0732">Signal</keyword>
<accession>A0ABV5LQ23</accession>